<dbReference type="InParanoid" id="A0A0H2S552"/>
<proteinExistence type="predicted"/>
<protein>
    <submittedName>
        <fullName evidence="1">Uncharacterized protein</fullName>
    </submittedName>
</protein>
<dbReference type="Proteomes" id="UP000053477">
    <property type="component" value="Unassembled WGS sequence"/>
</dbReference>
<organism evidence="1 2">
    <name type="scientific">Schizopora paradoxa</name>
    <dbReference type="NCBI Taxonomy" id="27342"/>
    <lineage>
        <taxon>Eukaryota</taxon>
        <taxon>Fungi</taxon>
        <taxon>Dikarya</taxon>
        <taxon>Basidiomycota</taxon>
        <taxon>Agaricomycotina</taxon>
        <taxon>Agaricomycetes</taxon>
        <taxon>Hymenochaetales</taxon>
        <taxon>Schizoporaceae</taxon>
        <taxon>Schizopora</taxon>
    </lineage>
</organism>
<evidence type="ECO:0000313" key="2">
    <source>
        <dbReference type="Proteomes" id="UP000053477"/>
    </source>
</evidence>
<dbReference type="AlphaFoldDB" id="A0A0H2S552"/>
<dbReference type="EMBL" id="KQ085911">
    <property type="protein sequence ID" value="KLO16808.1"/>
    <property type="molecule type" value="Genomic_DNA"/>
</dbReference>
<evidence type="ECO:0000313" key="1">
    <source>
        <dbReference type="EMBL" id="KLO16808.1"/>
    </source>
</evidence>
<reference evidence="1 2" key="1">
    <citation type="submission" date="2015-04" db="EMBL/GenBank/DDBJ databases">
        <title>Complete genome sequence of Schizopora paradoxa KUC8140, a cosmopolitan wood degrader in East Asia.</title>
        <authorList>
            <consortium name="DOE Joint Genome Institute"/>
            <person name="Min B."/>
            <person name="Park H."/>
            <person name="Jang Y."/>
            <person name="Kim J.-J."/>
            <person name="Kim K.H."/>
            <person name="Pangilinan J."/>
            <person name="Lipzen A."/>
            <person name="Riley R."/>
            <person name="Grigoriev I.V."/>
            <person name="Spatafora J.W."/>
            <person name="Choi I.-G."/>
        </authorList>
    </citation>
    <scope>NUCLEOTIDE SEQUENCE [LARGE SCALE GENOMIC DNA]</scope>
    <source>
        <strain evidence="1 2">KUC8140</strain>
    </source>
</reference>
<accession>A0A0H2S552</accession>
<keyword evidence="2" id="KW-1185">Reference proteome</keyword>
<name>A0A0H2S552_9AGAM</name>
<sequence>MPSFYLFDPFENPENAFTMQEDNEPEILSLPPMCKSSFSKFFKFQGTPSSQFDITAAFLVGWKLKKLGAARQRKTFGLSLFNVQALRQRDDNDGSVSSPSSDATAVDQHFPRNTGAATLVNFHWSPIHFDQDYVNTFNNFATDFTGDFAVTTSVRTTAATRTPDAVSILIFGNKKSYAWSPAITINAVAQVNIKGDELVAAVGEYR</sequence>
<gene>
    <name evidence="1" type="ORF">SCHPADRAFT_193353</name>
</gene>